<evidence type="ECO:0000256" key="4">
    <source>
        <dbReference type="ARBA" id="ARBA00022840"/>
    </source>
</evidence>
<accession>A0ABX2QKF8</accession>
<dbReference type="PROSITE" id="PS00211">
    <property type="entry name" value="ABC_TRANSPORTER_1"/>
    <property type="match status" value="1"/>
</dbReference>
<feature type="region of interest" description="Disordered" evidence="6">
    <location>
        <begin position="256"/>
        <end position="290"/>
    </location>
</feature>
<dbReference type="PANTHER" id="PTHR19211">
    <property type="entry name" value="ATP-BINDING TRANSPORT PROTEIN-RELATED"/>
    <property type="match status" value="1"/>
</dbReference>
<protein>
    <submittedName>
        <fullName evidence="8">ABC-F family ATP-binding cassette domain-containing protein</fullName>
    </submittedName>
</protein>
<dbReference type="InterPro" id="IPR027417">
    <property type="entry name" value="P-loop_NTPase"/>
</dbReference>
<evidence type="ECO:0000256" key="1">
    <source>
        <dbReference type="ARBA" id="ARBA00005417"/>
    </source>
</evidence>
<evidence type="ECO:0000256" key="2">
    <source>
        <dbReference type="ARBA" id="ARBA00022737"/>
    </source>
</evidence>
<name>A0ABX2QKF8_9HYPH</name>
<gene>
    <name evidence="8" type="ORF">HV823_23890</name>
</gene>
<feature type="domain" description="ABC transporter" evidence="7">
    <location>
        <begin position="4"/>
        <end position="234"/>
    </location>
</feature>
<dbReference type="InterPro" id="IPR017871">
    <property type="entry name" value="ABC_transporter-like_CS"/>
</dbReference>
<proteinExistence type="inferred from homology"/>
<organism evidence="8 9">
    <name type="scientific">Mycoplana rhizolycopersici</name>
    <dbReference type="NCBI Taxonomy" id="2746702"/>
    <lineage>
        <taxon>Bacteria</taxon>
        <taxon>Pseudomonadati</taxon>
        <taxon>Pseudomonadota</taxon>
        <taxon>Alphaproteobacteria</taxon>
        <taxon>Hyphomicrobiales</taxon>
        <taxon>Rhizobiaceae</taxon>
        <taxon>Mycoplana</taxon>
    </lineage>
</organism>
<dbReference type="CDD" id="cd03221">
    <property type="entry name" value="ABCF_EF-3"/>
    <property type="match status" value="1"/>
</dbReference>
<comment type="caution">
    <text evidence="8">The sequence shown here is derived from an EMBL/GenBank/DDBJ whole genome shotgun (WGS) entry which is preliminary data.</text>
</comment>
<sequence length="536" mass="57383">MSSIVLSGLCWTKPDGGQVFEDLDLSFGPERTGLVGRNGVGKTTLLKIISGIVPPSAGTLSIEGKVVLVRQMLDADPHETVADLFGARQAIELLARAERGTASLEDLAEADWTVRERMLSALGRFGLAAEPDTLLRHLSGGQRTRAALAAALFQEPDFLLLDEPTNNLDRDGRQAVIDLIGRWRGGAIVISHDRGLLEHMDAIVELTTLGAKRYGGNWSAYQAAKVIELNAAEQSLAHAEKTAEEIDRKAQVLAERQDRRNASGNRKAAKGDMPKILLGRRKSSAEASRGKVTELAERQRADALDTLASAKARIEVLQPFSVQLPATNLPAGKAVLSFDHVTAGYDHEHPVIRNLSFSIVGPQRVALSGPNGSGKTTLLKVVTGEIMPITGKVTVSVPAAMLDQSVSLLDRGKSILDNFKRLNPGTTENTCRATLAGFRFRADAALQRVETLSGGQILRAGLACVLGGPSPPSLLILDEPTNHLDIDSIETVEAVLRAYDGALLVVSHDDAFLDSIAIDTYVEQPARNCDSDAGCQ</sequence>
<dbReference type="Gene3D" id="3.40.50.300">
    <property type="entry name" value="P-loop containing nucleotide triphosphate hydrolases"/>
    <property type="match status" value="2"/>
</dbReference>
<evidence type="ECO:0000259" key="7">
    <source>
        <dbReference type="PROSITE" id="PS50893"/>
    </source>
</evidence>
<comment type="similarity">
    <text evidence="1">Belongs to the ABC transporter superfamily.</text>
</comment>
<dbReference type="Pfam" id="PF00005">
    <property type="entry name" value="ABC_tran"/>
    <property type="match status" value="2"/>
</dbReference>
<keyword evidence="5" id="KW-0175">Coiled coil</keyword>
<keyword evidence="3" id="KW-0547">Nucleotide-binding</keyword>
<evidence type="ECO:0000256" key="6">
    <source>
        <dbReference type="SAM" id="MobiDB-lite"/>
    </source>
</evidence>
<evidence type="ECO:0000313" key="9">
    <source>
        <dbReference type="Proteomes" id="UP000659172"/>
    </source>
</evidence>
<keyword evidence="9" id="KW-1185">Reference proteome</keyword>
<dbReference type="SMART" id="SM00382">
    <property type="entry name" value="AAA"/>
    <property type="match status" value="2"/>
</dbReference>
<dbReference type="PROSITE" id="PS50893">
    <property type="entry name" value="ABC_TRANSPORTER_2"/>
    <property type="match status" value="2"/>
</dbReference>
<keyword evidence="4 8" id="KW-0067">ATP-binding</keyword>
<dbReference type="Proteomes" id="UP000659172">
    <property type="component" value="Unassembled WGS sequence"/>
</dbReference>
<evidence type="ECO:0000256" key="3">
    <source>
        <dbReference type="ARBA" id="ARBA00022741"/>
    </source>
</evidence>
<dbReference type="SUPFAM" id="SSF52540">
    <property type="entry name" value="P-loop containing nucleoside triphosphate hydrolases"/>
    <property type="match status" value="2"/>
</dbReference>
<evidence type="ECO:0000256" key="5">
    <source>
        <dbReference type="SAM" id="Coils"/>
    </source>
</evidence>
<keyword evidence="2" id="KW-0677">Repeat</keyword>
<dbReference type="PANTHER" id="PTHR19211:SF6">
    <property type="entry name" value="BLL7188 PROTEIN"/>
    <property type="match status" value="1"/>
</dbReference>
<dbReference type="InterPro" id="IPR050611">
    <property type="entry name" value="ABCF"/>
</dbReference>
<dbReference type="InterPro" id="IPR003593">
    <property type="entry name" value="AAA+_ATPase"/>
</dbReference>
<dbReference type="EMBL" id="JABXYK010000023">
    <property type="protein sequence ID" value="NVP58281.1"/>
    <property type="molecule type" value="Genomic_DNA"/>
</dbReference>
<feature type="coiled-coil region" evidence="5">
    <location>
        <begin position="229"/>
        <end position="256"/>
    </location>
</feature>
<dbReference type="InterPro" id="IPR003439">
    <property type="entry name" value="ABC_transporter-like_ATP-bd"/>
</dbReference>
<feature type="domain" description="ABC transporter" evidence="7">
    <location>
        <begin position="336"/>
        <end position="536"/>
    </location>
</feature>
<dbReference type="RefSeq" id="WP_176952181.1">
    <property type="nucleotide sequence ID" value="NZ_JABXYK010000023.1"/>
</dbReference>
<evidence type="ECO:0000313" key="8">
    <source>
        <dbReference type="EMBL" id="NVP58281.1"/>
    </source>
</evidence>
<reference evidence="8 9" key="1">
    <citation type="submission" date="2020-06" db="EMBL/GenBank/DDBJ databases">
        <title>Rhizobium sp.nov. isolated from the tomato plant.</title>
        <authorList>
            <person name="Thin K.K."/>
            <person name="Zhang X."/>
            <person name="He S."/>
        </authorList>
    </citation>
    <scope>NUCLEOTIDE SEQUENCE [LARGE SCALE GENOMIC DNA]</scope>
    <source>
        <strain evidence="8 9">DBTS2</strain>
    </source>
</reference>
<dbReference type="GO" id="GO:0005524">
    <property type="term" value="F:ATP binding"/>
    <property type="evidence" value="ECO:0007669"/>
    <property type="project" value="UniProtKB-KW"/>
</dbReference>